<dbReference type="SUPFAM" id="SSF53383">
    <property type="entry name" value="PLP-dependent transferases"/>
    <property type="match status" value="1"/>
</dbReference>
<dbReference type="GO" id="GO:0004648">
    <property type="term" value="F:O-phospho-L-serine:2-oxoglutarate aminotransferase activity"/>
    <property type="evidence" value="ECO:0007669"/>
    <property type="project" value="UniProtKB-EC"/>
</dbReference>
<comment type="pathway">
    <text evidence="2">Amino-acid biosynthesis; L-serine biosynthesis; L-serine from 3-phospho-D-glycerate: step 2/3.</text>
</comment>
<reference evidence="13" key="1">
    <citation type="submission" date="2018-10" db="EMBL/GenBank/DDBJ databases">
        <title>Transcriptome assembly of Aceria tosichella (Wheat curl mite) Type 2.</title>
        <authorList>
            <person name="Scully E.D."/>
            <person name="Geib S.M."/>
            <person name="Palmer N.A."/>
            <person name="Gupta A.K."/>
            <person name="Sarath G."/>
            <person name="Tatineni S."/>
        </authorList>
    </citation>
    <scope>NUCLEOTIDE SEQUENCE</scope>
    <source>
        <strain evidence="13">LincolnNE</strain>
    </source>
</reference>
<organism evidence="13">
    <name type="scientific">Aceria tosichella</name>
    <name type="common">wheat curl mite</name>
    <dbReference type="NCBI Taxonomy" id="561515"/>
    <lineage>
        <taxon>Eukaryota</taxon>
        <taxon>Metazoa</taxon>
        <taxon>Ecdysozoa</taxon>
        <taxon>Arthropoda</taxon>
        <taxon>Chelicerata</taxon>
        <taxon>Arachnida</taxon>
        <taxon>Acari</taxon>
        <taxon>Acariformes</taxon>
        <taxon>Trombidiformes</taxon>
        <taxon>Prostigmata</taxon>
        <taxon>Eupodina</taxon>
        <taxon>Eriophyoidea</taxon>
        <taxon>Eriophyidae</taxon>
        <taxon>Eriophyinae</taxon>
        <taxon>Aceriini</taxon>
        <taxon>Aceria</taxon>
    </lineage>
</organism>
<dbReference type="PANTHER" id="PTHR43247:SF1">
    <property type="entry name" value="PHOSPHOSERINE AMINOTRANSFERASE"/>
    <property type="match status" value="1"/>
</dbReference>
<dbReference type="NCBIfam" id="TIGR01364">
    <property type="entry name" value="serC_1"/>
    <property type="match status" value="1"/>
</dbReference>
<dbReference type="PANTHER" id="PTHR43247">
    <property type="entry name" value="PHOSPHOSERINE AMINOTRANSFERASE"/>
    <property type="match status" value="1"/>
</dbReference>
<evidence type="ECO:0000256" key="6">
    <source>
        <dbReference type="ARBA" id="ARBA00022605"/>
    </source>
</evidence>
<comment type="cofactor">
    <cofactor evidence="1">
        <name>pyridoxal 5'-phosphate</name>
        <dbReference type="ChEBI" id="CHEBI:597326"/>
    </cofactor>
</comment>
<evidence type="ECO:0000256" key="7">
    <source>
        <dbReference type="ARBA" id="ARBA00022679"/>
    </source>
</evidence>
<dbReference type="UniPathway" id="UPA00244">
    <property type="reaction ID" value="UER00311"/>
</dbReference>
<gene>
    <name evidence="13" type="primary">Psat1_0</name>
    <name evidence="13" type="ORF">g.9161</name>
</gene>
<dbReference type="EC" id="2.6.1.52" evidence="4"/>
<dbReference type="PIRSF" id="PIRSF000525">
    <property type="entry name" value="SerC"/>
    <property type="match status" value="1"/>
</dbReference>
<name>A0A6G1SIC6_9ACAR</name>
<accession>A0A6G1SIC6</accession>
<keyword evidence="7 13" id="KW-0808">Transferase</keyword>
<proteinExistence type="inferred from homology"/>
<evidence type="ECO:0000256" key="11">
    <source>
        <dbReference type="ARBA" id="ARBA00049007"/>
    </source>
</evidence>
<dbReference type="NCBIfam" id="NF003764">
    <property type="entry name" value="PRK05355.1"/>
    <property type="match status" value="1"/>
</dbReference>
<sequence length="371" mass="42194">MASSNKKLYFTAGPAKIPHEVMLQVQRELLDYNGMNISVMEMSHRSKEFAAIIEETEANLRKLINIPDDYSVLFMHGGAKSQFDTVPMNLCSELGKHKVEYIINGSWSKMAVKEAEKYAQVVKQELKSDTYTRQPAYEELQEFDDVTYRYYCDNETIQGVEFNYVPAYKNGKVPLVCDMTSNFLSRPIDVKKFGVIFAGAQKNCGIAGLVIVIIRNDLIGKHMRIVPNVQNYQIMQKDKSLHNTPLTFAIYVANLCVKWALERGGLEGMDRFSKEKSQILYDLIDQSNGFYTNPVDKSSRSRMNVVFLLSNKDLEAKFLEESRAANLFELKGHRSVGGFRASLYNGIELDDVKRLAGFMSDFMRKHGKASS</sequence>
<dbReference type="InterPro" id="IPR000192">
    <property type="entry name" value="Aminotrans_V_dom"/>
</dbReference>
<dbReference type="GO" id="GO:0030170">
    <property type="term" value="F:pyridoxal phosphate binding"/>
    <property type="evidence" value="ECO:0007669"/>
    <property type="project" value="TreeGrafter"/>
</dbReference>
<dbReference type="UniPathway" id="UPA00135">
    <property type="reaction ID" value="UER00197"/>
</dbReference>
<comment type="catalytic activity">
    <reaction evidence="11">
        <text>O-phospho-L-serine + 2-oxoglutarate = 3-phosphooxypyruvate + L-glutamate</text>
        <dbReference type="Rhea" id="RHEA:14329"/>
        <dbReference type="ChEBI" id="CHEBI:16810"/>
        <dbReference type="ChEBI" id="CHEBI:18110"/>
        <dbReference type="ChEBI" id="CHEBI:29985"/>
        <dbReference type="ChEBI" id="CHEBI:57524"/>
        <dbReference type="EC" id="2.6.1.52"/>
    </reaction>
</comment>
<dbReference type="Gene3D" id="3.40.640.10">
    <property type="entry name" value="Type I PLP-dependent aspartate aminotransferase-like (Major domain)"/>
    <property type="match status" value="1"/>
</dbReference>
<dbReference type="Gene3D" id="3.90.1150.10">
    <property type="entry name" value="Aspartate Aminotransferase, domain 1"/>
    <property type="match status" value="1"/>
</dbReference>
<evidence type="ECO:0000256" key="4">
    <source>
        <dbReference type="ARBA" id="ARBA00013030"/>
    </source>
</evidence>
<dbReference type="InterPro" id="IPR015422">
    <property type="entry name" value="PyrdxlP-dep_Trfase_small"/>
</dbReference>
<dbReference type="Pfam" id="PF00266">
    <property type="entry name" value="Aminotran_5"/>
    <property type="match status" value="1"/>
</dbReference>
<evidence type="ECO:0000256" key="10">
    <source>
        <dbReference type="ARBA" id="ARBA00047630"/>
    </source>
</evidence>
<dbReference type="HAMAP" id="MF_00160">
    <property type="entry name" value="SerC_aminotrans_5"/>
    <property type="match status" value="1"/>
</dbReference>
<comment type="similarity">
    <text evidence="3">Belongs to the class-V pyridoxal-phosphate-dependent aminotransferase family. SerC subfamily.</text>
</comment>
<keyword evidence="8" id="KW-0663">Pyridoxal phosphate</keyword>
<keyword evidence="5 13" id="KW-0032">Aminotransferase</keyword>
<dbReference type="InterPro" id="IPR015421">
    <property type="entry name" value="PyrdxlP-dep_Trfase_major"/>
</dbReference>
<feature type="domain" description="Aminotransferase class V" evidence="12">
    <location>
        <begin position="10"/>
        <end position="355"/>
    </location>
</feature>
<keyword evidence="6" id="KW-0028">Amino-acid biosynthesis</keyword>
<dbReference type="GO" id="GO:0006564">
    <property type="term" value="P:L-serine biosynthetic process"/>
    <property type="evidence" value="ECO:0007669"/>
    <property type="project" value="UniProtKB-KW"/>
</dbReference>
<evidence type="ECO:0000256" key="9">
    <source>
        <dbReference type="ARBA" id="ARBA00023299"/>
    </source>
</evidence>
<evidence type="ECO:0000256" key="3">
    <source>
        <dbReference type="ARBA" id="ARBA00006904"/>
    </source>
</evidence>
<dbReference type="GO" id="GO:0005737">
    <property type="term" value="C:cytoplasm"/>
    <property type="evidence" value="ECO:0007669"/>
    <property type="project" value="TreeGrafter"/>
</dbReference>
<evidence type="ECO:0000256" key="8">
    <source>
        <dbReference type="ARBA" id="ARBA00022898"/>
    </source>
</evidence>
<dbReference type="FunFam" id="3.90.1150.10:FF:000006">
    <property type="entry name" value="Phosphoserine aminotransferase"/>
    <property type="match status" value="1"/>
</dbReference>
<dbReference type="InterPro" id="IPR022278">
    <property type="entry name" value="Pser_aminoTfrase"/>
</dbReference>
<dbReference type="AlphaFoldDB" id="A0A6G1SIC6"/>
<protein>
    <recommendedName>
        <fullName evidence="4">phosphoserine transaminase</fullName>
        <ecNumber evidence="4">2.6.1.52</ecNumber>
    </recommendedName>
</protein>
<evidence type="ECO:0000259" key="12">
    <source>
        <dbReference type="Pfam" id="PF00266"/>
    </source>
</evidence>
<dbReference type="FunFam" id="3.40.640.10:FF:000010">
    <property type="entry name" value="Phosphoserine aminotransferase"/>
    <property type="match status" value="1"/>
</dbReference>
<evidence type="ECO:0000256" key="2">
    <source>
        <dbReference type="ARBA" id="ARBA00005099"/>
    </source>
</evidence>
<comment type="catalytic activity">
    <reaction evidence="10">
        <text>4-(phosphooxy)-L-threonine + 2-oxoglutarate = (R)-3-hydroxy-2-oxo-4-phosphooxybutanoate + L-glutamate</text>
        <dbReference type="Rhea" id="RHEA:16573"/>
        <dbReference type="ChEBI" id="CHEBI:16810"/>
        <dbReference type="ChEBI" id="CHEBI:29985"/>
        <dbReference type="ChEBI" id="CHEBI:58452"/>
        <dbReference type="ChEBI" id="CHEBI:58538"/>
        <dbReference type="EC" id="2.6.1.52"/>
    </reaction>
</comment>
<dbReference type="InterPro" id="IPR015424">
    <property type="entry name" value="PyrdxlP-dep_Trfase"/>
</dbReference>
<evidence type="ECO:0000256" key="1">
    <source>
        <dbReference type="ARBA" id="ARBA00001933"/>
    </source>
</evidence>
<evidence type="ECO:0000256" key="5">
    <source>
        <dbReference type="ARBA" id="ARBA00022576"/>
    </source>
</evidence>
<keyword evidence="9" id="KW-0718">Serine biosynthesis</keyword>
<dbReference type="EMBL" id="GGYP01004902">
    <property type="protein sequence ID" value="MDE49673.1"/>
    <property type="molecule type" value="Transcribed_RNA"/>
</dbReference>
<evidence type="ECO:0000313" key="13">
    <source>
        <dbReference type="EMBL" id="MDE49673.1"/>
    </source>
</evidence>